<evidence type="ECO:0000256" key="3">
    <source>
        <dbReference type="ARBA" id="ARBA00022490"/>
    </source>
</evidence>
<dbReference type="GO" id="GO:0006886">
    <property type="term" value="P:intracellular protein transport"/>
    <property type="evidence" value="ECO:0007669"/>
    <property type="project" value="InterPro"/>
</dbReference>
<dbReference type="InterPro" id="IPR029446">
    <property type="entry name" value="COPB1_appendage_platform_dom"/>
</dbReference>
<evidence type="ECO:0000256" key="7">
    <source>
        <dbReference type="ARBA" id="ARBA00023034"/>
    </source>
</evidence>
<keyword evidence="9 10" id="KW-0968">Cytoplasmic vesicle</keyword>
<keyword evidence="8 10" id="KW-0472">Membrane</keyword>
<keyword evidence="3 10" id="KW-0963">Cytoplasm</keyword>
<proteinExistence type="predicted"/>
<dbReference type="InterPro" id="IPR016460">
    <property type="entry name" value="COPB1"/>
</dbReference>
<dbReference type="Pfam" id="PF01602">
    <property type="entry name" value="Adaptin_N"/>
    <property type="match status" value="1"/>
</dbReference>
<dbReference type="InterPro" id="IPR002553">
    <property type="entry name" value="Clathrin/coatomer_adapt-like_N"/>
</dbReference>
<dbReference type="GO" id="GO:0000139">
    <property type="term" value="C:Golgi membrane"/>
    <property type="evidence" value="ECO:0007669"/>
    <property type="project" value="UniProtKB-SubCell"/>
</dbReference>
<dbReference type="GO" id="GO:0006888">
    <property type="term" value="P:endoplasmic reticulum to Golgi vesicle-mediated transport"/>
    <property type="evidence" value="ECO:0007669"/>
    <property type="project" value="TreeGrafter"/>
</dbReference>
<feature type="region of interest" description="Disordered" evidence="11">
    <location>
        <begin position="486"/>
        <end position="517"/>
    </location>
</feature>
<name>A0A7D9H5H1_DEKBR</name>
<feature type="domain" description="Clathrin/coatomer adaptor adaptin-like N-terminal" evidence="12">
    <location>
        <begin position="20"/>
        <end position="485"/>
    </location>
</feature>
<evidence type="ECO:0000313" key="15">
    <source>
        <dbReference type="EMBL" id="VUG20189.1"/>
    </source>
</evidence>
<dbReference type="Pfam" id="PF07718">
    <property type="entry name" value="Coatamer_beta_C"/>
    <property type="match status" value="1"/>
</dbReference>
<evidence type="ECO:0000256" key="10">
    <source>
        <dbReference type="PIRNR" id="PIRNR005727"/>
    </source>
</evidence>
<evidence type="ECO:0000256" key="6">
    <source>
        <dbReference type="ARBA" id="ARBA00022927"/>
    </source>
</evidence>
<keyword evidence="4" id="KW-0677">Repeat</keyword>
<protein>
    <recommendedName>
        <fullName evidence="10">Coatomer subunit beta</fullName>
    </recommendedName>
    <alternativeName>
        <fullName evidence="10">Beta-coat protein</fullName>
    </alternativeName>
</protein>
<keyword evidence="16" id="KW-1185">Reference proteome</keyword>
<evidence type="ECO:0000256" key="8">
    <source>
        <dbReference type="ARBA" id="ARBA00023136"/>
    </source>
</evidence>
<dbReference type="AlphaFoldDB" id="A0A7D9H5H1"/>
<organism evidence="15 16">
    <name type="scientific">Dekkera bruxellensis</name>
    <name type="common">Brettanomyces custersii</name>
    <dbReference type="NCBI Taxonomy" id="5007"/>
    <lineage>
        <taxon>Eukaryota</taxon>
        <taxon>Fungi</taxon>
        <taxon>Dikarya</taxon>
        <taxon>Ascomycota</taxon>
        <taxon>Saccharomycotina</taxon>
        <taxon>Pichiomycetes</taxon>
        <taxon>Pichiales</taxon>
        <taxon>Pichiaceae</taxon>
        <taxon>Brettanomyces</taxon>
    </lineage>
</organism>
<keyword evidence="5 10" id="KW-0931">ER-Golgi transport</keyword>
<dbReference type="InterPro" id="IPR011710">
    <property type="entry name" value="Coatomer_bsu_C"/>
</dbReference>
<dbReference type="PIRSF" id="PIRSF005727">
    <property type="entry name" value="Coatomer_beta_subunit"/>
    <property type="match status" value="1"/>
</dbReference>
<dbReference type="GO" id="GO:0030126">
    <property type="term" value="C:COPI vesicle coat"/>
    <property type="evidence" value="ECO:0007669"/>
    <property type="project" value="InterPro"/>
</dbReference>
<feature type="domain" description="Coatomer beta subunit C-terminal" evidence="13">
    <location>
        <begin position="685"/>
        <end position="820"/>
    </location>
</feature>
<reference evidence="15 16" key="1">
    <citation type="submission" date="2019-07" db="EMBL/GenBank/DDBJ databases">
        <authorList>
            <person name="Friedrich A."/>
            <person name="Schacherer J."/>
        </authorList>
    </citation>
    <scope>NUCLEOTIDE SEQUENCE [LARGE SCALE GENOMIC DNA]</scope>
</reference>
<dbReference type="PANTHER" id="PTHR10635:SF0">
    <property type="entry name" value="COATOMER SUBUNIT BETA"/>
    <property type="match status" value="1"/>
</dbReference>
<evidence type="ECO:0000256" key="1">
    <source>
        <dbReference type="ARBA" id="ARBA00004255"/>
    </source>
</evidence>
<dbReference type="SUPFAM" id="SSF48371">
    <property type="entry name" value="ARM repeat"/>
    <property type="match status" value="1"/>
</dbReference>
<dbReference type="Gene3D" id="1.25.10.10">
    <property type="entry name" value="Leucine-rich Repeat Variant"/>
    <property type="match status" value="1"/>
</dbReference>
<accession>A0A7D9H5H1</accession>
<dbReference type="GO" id="GO:0005198">
    <property type="term" value="F:structural molecule activity"/>
    <property type="evidence" value="ECO:0007669"/>
    <property type="project" value="InterPro"/>
</dbReference>
<keyword evidence="6 10" id="KW-0653">Protein transport</keyword>
<feature type="compositionally biased region" description="Basic and acidic residues" evidence="11">
    <location>
        <begin position="497"/>
        <end position="511"/>
    </location>
</feature>
<dbReference type="GO" id="GO:0006891">
    <property type="term" value="P:intra-Golgi vesicle-mediated transport"/>
    <property type="evidence" value="ECO:0007669"/>
    <property type="project" value="TreeGrafter"/>
</dbReference>
<evidence type="ECO:0000256" key="2">
    <source>
        <dbReference type="ARBA" id="ARBA00022448"/>
    </source>
</evidence>
<evidence type="ECO:0000259" key="12">
    <source>
        <dbReference type="Pfam" id="PF01602"/>
    </source>
</evidence>
<comment type="subunit">
    <text evidence="10">Oligomeric complex that consists of at least the alpha, beta, beta', gamma, delta, epsilon and zeta subunits.</text>
</comment>
<dbReference type="Pfam" id="PF14806">
    <property type="entry name" value="Coatomer_b_Cpla"/>
    <property type="match status" value="1"/>
</dbReference>
<dbReference type="EMBL" id="CABFWN010000006">
    <property type="protein sequence ID" value="VUG20189.1"/>
    <property type="molecule type" value="Genomic_DNA"/>
</dbReference>
<evidence type="ECO:0000259" key="13">
    <source>
        <dbReference type="Pfam" id="PF07718"/>
    </source>
</evidence>
<dbReference type="InterPro" id="IPR011989">
    <property type="entry name" value="ARM-like"/>
</dbReference>
<comment type="subcellular location">
    <subcellularLocation>
        <location evidence="10">Cytoplasm</location>
    </subcellularLocation>
    <subcellularLocation>
        <location evidence="1 10">Golgi apparatus membrane</location>
        <topology evidence="1 10">Peripheral membrane protein</topology>
        <orientation evidence="1 10">Cytoplasmic side</orientation>
    </subcellularLocation>
    <subcellularLocation>
        <location evidence="10">Cytoplasmic vesicle</location>
        <location evidence="10">COPI-coated vesicle membrane</location>
        <topology evidence="10">Peripheral membrane protein</topology>
        <orientation evidence="10">Cytoplasmic side</orientation>
    </subcellularLocation>
</comment>
<evidence type="ECO:0000256" key="5">
    <source>
        <dbReference type="ARBA" id="ARBA00022892"/>
    </source>
</evidence>
<dbReference type="PANTHER" id="PTHR10635">
    <property type="entry name" value="COATOMER SUBUNIT BETA"/>
    <property type="match status" value="1"/>
</dbReference>
<comment type="function">
    <text evidence="10">The coatomer is a cytosolic protein complex that binds to dilysine motifs and reversibly associates with Golgi non-clathrin-coated vesicles, which further mediate biosynthetic protein transport from the ER, via the Golgi up to the trans Golgi network. Coatomer complex is required for budding from Golgi membranes, and is essential for the retrograde Golgi-to-ER transport of dilysine-tagged proteins.</text>
</comment>
<evidence type="ECO:0000256" key="4">
    <source>
        <dbReference type="ARBA" id="ARBA00022737"/>
    </source>
</evidence>
<evidence type="ECO:0000256" key="11">
    <source>
        <dbReference type="SAM" id="MobiDB-lite"/>
    </source>
</evidence>
<gene>
    <name evidence="15" type="primary">SEC26</name>
    <name evidence="15" type="ORF">DEBR0S6_09978G</name>
</gene>
<evidence type="ECO:0000313" key="16">
    <source>
        <dbReference type="Proteomes" id="UP000478008"/>
    </source>
</evidence>
<keyword evidence="7 10" id="KW-0333">Golgi apparatus</keyword>
<sequence>MLESPAYTLVYEPNSADKPSSSEYRGYLEKGDDETKIAAMRQILTTVLNGDPMPELLMTIIRYVMPSKNKQLKKLLYLYWEICPKYDEQGKLRHEMILVCNAIQHDLQHPNEYVRGNTLRFLNKLKEPELLEPLVPSCRQCLEHRHAYVRKNAVFAIYSIYKASHDLVPDVAELLSDFLAVESDATCRRNAFVCLSHLDRGMCLRYMENQAITSVDAMLQLAFIQFVRKDVLVADPELKQRYLEVVSDLLESQTSVVVYEAATTLPLLSNSTLYVQSAASKFVDMAIKEPDNNVKLIGLERLGELAEHSDSILNTMVLDILRVLSAPSLAVRKKAIDITMHLVSSKNVDDVVKLLRKELEKAVGSGSAEDKATEYRQMLIVAIRRCAIDFHEVAASVVDMLLGFMGQLNTVAANEVITFVKQVIDKYPDLRSGIISRLLVALKTVKSGKVYRGCLWILGEYCLDEKSIHAAWRELRTSLGKIPIEDVKEEEEEKDEKDEKSQTDQKDHLEHNSAASSKPKVLADGTYATETAYASPADASASQSSKIADLLKTPLRSLILSGDFYLGAVLASTFVKLVLRLAEISKSQSLLNALKAEAMLAMVSIVRVGQSSDSGAKHKIDEDSIDRIMTCLRVLSGWSSGDAEKEAEGAFLEETKSAFEDELKEAGALSSNTGDLASESPVEQPDDSIVFRQLATEKKEAVDVTEQELHKISTGTAKKEDLTSRLKKIVQLTGFSDPVYAEAYVQVHQFDVTLDILVVNQTTDTLRNMTVEFATLGDLKVVDKPATANVGPHGFHRVQTTIKVTSADTGVIFGNIVYDGHHSNQSTIVILSDVHVDILDYIRPASCSEAEFRRMWNEFEWENKITVNSRWTSLKDYLDALIAGTNMNNLTPGAVIGQDCQFLSANLFSRSTFGENALANLCIERSSDGHIVGHVRIRSKGQGLALSLGDKVAAIAHNSNNALVAKV</sequence>
<dbReference type="InterPro" id="IPR016024">
    <property type="entry name" value="ARM-type_fold"/>
</dbReference>
<dbReference type="Proteomes" id="UP000478008">
    <property type="component" value="Unassembled WGS sequence"/>
</dbReference>
<feature type="compositionally biased region" description="Acidic residues" evidence="11">
    <location>
        <begin position="487"/>
        <end position="496"/>
    </location>
</feature>
<evidence type="ECO:0000259" key="14">
    <source>
        <dbReference type="Pfam" id="PF14806"/>
    </source>
</evidence>
<evidence type="ECO:0000256" key="9">
    <source>
        <dbReference type="ARBA" id="ARBA00023329"/>
    </source>
</evidence>
<keyword evidence="2 10" id="KW-0813">Transport</keyword>
<feature type="domain" description="Coatomer beta subunit appendage platform" evidence="14">
    <location>
        <begin position="827"/>
        <end position="952"/>
    </location>
</feature>